<dbReference type="VEuPathDB" id="TriTrypDB:Lsey_0359_0020"/>
<organism evidence="2 3">
    <name type="scientific">Leptomonas seymouri</name>
    <dbReference type="NCBI Taxonomy" id="5684"/>
    <lineage>
        <taxon>Eukaryota</taxon>
        <taxon>Discoba</taxon>
        <taxon>Euglenozoa</taxon>
        <taxon>Kinetoplastea</taxon>
        <taxon>Metakinetoplastina</taxon>
        <taxon>Trypanosomatida</taxon>
        <taxon>Trypanosomatidae</taxon>
        <taxon>Leishmaniinae</taxon>
        <taxon>Leptomonas</taxon>
    </lineage>
</organism>
<evidence type="ECO:0000313" key="2">
    <source>
        <dbReference type="EMBL" id="KPI83537.1"/>
    </source>
</evidence>
<feature type="region of interest" description="Disordered" evidence="1">
    <location>
        <begin position="222"/>
        <end position="242"/>
    </location>
</feature>
<feature type="compositionally biased region" description="Low complexity" evidence="1">
    <location>
        <begin position="352"/>
        <end position="367"/>
    </location>
</feature>
<dbReference type="OrthoDB" id="264651at2759"/>
<gene>
    <name evidence="2" type="ORF">ABL78_7422</name>
</gene>
<dbReference type="EMBL" id="LJSK01000359">
    <property type="protein sequence ID" value="KPI83537.1"/>
    <property type="molecule type" value="Genomic_DNA"/>
</dbReference>
<accession>A0A0N0P3D4</accession>
<keyword evidence="3" id="KW-1185">Reference proteome</keyword>
<name>A0A0N0P3D4_LEPSE</name>
<protein>
    <submittedName>
        <fullName evidence="2">Uncharacterized protein</fullName>
    </submittedName>
</protein>
<dbReference type="Proteomes" id="UP000038009">
    <property type="component" value="Unassembled WGS sequence"/>
</dbReference>
<sequence length="401" mass="43525">MSDSGQESGTAGAEPDQSMQSGAVSALTMQTILDQQQIIERQRELVIVLKKRVEELEIQQQRQRLQPHATVPAKLQQVSSSSSSYEAGVQLQRRIQSAEKENAELKGCVAGLQDELAAVAGRLQEQRLVQLREELAWKEKLSAAEAKEISTSQMLDVMEQRSIQLTEQVDSMRREADVRLYEGVQWQSLVATIIQRLDEAQGRCVKEQISLIEDSVRRYAARQAPPGGASLASSSRRVEPEEEKAVAESRHMWSRKAQSQLPLMLCNASPQREHAGSPERARFLTSMNVKTDQGLSEGAVARTTTAAAAATSAGVEVQVTHERTRATPSSLTAYTDTCTANKEPVSSAGQPLSSCSGRSASSLKGSRCSQVDKASSSAMFNGSTPFLQVVPLGPSATLSSR</sequence>
<dbReference type="AlphaFoldDB" id="A0A0N0P3D4"/>
<reference evidence="2 3" key="1">
    <citation type="journal article" date="2015" name="PLoS Pathog.">
        <title>Leptomonas seymouri: Adaptations to the Dixenous Life Cycle Analyzed by Genome Sequencing, Transcriptome Profiling and Co-infection with Leishmania donovani.</title>
        <authorList>
            <person name="Kraeva N."/>
            <person name="Butenko A."/>
            <person name="Hlavacova J."/>
            <person name="Kostygov A."/>
            <person name="Myskova J."/>
            <person name="Grybchuk D."/>
            <person name="Lestinova T."/>
            <person name="Votypka J."/>
            <person name="Volf P."/>
            <person name="Opperdoes F."/>
            <person name="Flegontov P."/>
            <person name="Lukes J."/>
            <person name="Yurchenko V."/>
        </authorList>
    </citation>
    <scope>NUCLEOTIDE SEQUENCE [LARGE SCALE GENOMIC DNA]</scope>
    <source>
        <strain evidence="2 3">ATCC 30220</strain>
    </source>
</reference>
<comment type="caution">
    <text evidence="2">The sequence shown here is derived from an EMBL/GenBank/DDBJ whole genome shotgun (WGS) entry which is preliminary data.</text>
</comment>
<proteinExistence type="predicted"/>
<feature type="region of interest" description="Disordered" evidence="1">
    <location>
        <begin position="1"/>
        <end position="23"/>
    </location>
</feature>
<dbReference type="OMA" id="AYECAQW"/>
<feature type="compositionally biased region" description="Polar residues" evidence="1">
    <location>
        <begin position="368"/>
        <end position="386"/>
    </location>
</feature>
<evidence type="ECO:0000313" key="3">
    <source>
        <dbReference type="Proteomes" id="UP000038009"/>
    </source>
</evidence>
<feature type="region of interest" description="Disordered" evidence="1">
    <location>
        <begin position="342"/>
        <end position="401"/>
    </location>
</feature>
<evidence type="ECO:0000256" key="1">
    <source>
        <dbReference type="SAM" id="MobiDB-lite"/>
    </source>
</evidence>
<feature type="compositionally biased region" description="Low complexity" evidence="1">
    <location>
        <begin position="224"/>
        <end position="235"/>
    </location>
</feature>